<evidence type="ECO:0000313" key="1">
    <source>
        <dbReference type="EMBL" id="OEJ66275.1"/>
    </source>
</evidence>
<name>A0A1E5Q771_9PROT</name>
<dbReference type="SUPFAM" id="SSF53955">
    <property type="entry name" value="Lysozyme-like"/>
    <property type="match status" value="1"/>
</dbReference>
<sequence length="294" mass="32325">MAGLAVGMVLLVAERALSAPLTESAQRFEKEANTCISAITHQERRNGLPHGLLQAISLAESGRWFEDTGRDKGAIIAWPWTVTTGGEGHYLPNRIDAVAYVKSLQADGVQNIDVGCMQINLKYHPDAFSSIEQAFDATANAAYAAQFLKTRFAVSKSWIEAAGDYHSTTPALNQSYREKVSKLWIRTSQPGYGRDMMTASATPHDDTGYDNGTSEVVTQAMIVQPDPLSTQRFNKAFKIRQQGSGMRAGQEIANRVRALKPGSHLTQPAGQSREDTFALRRQAQLAQWRQTKVN</sequence>
<evidence type="ECO:0008006" key="3">
    <source>
        <dbReference type="Google" id="ProtNLM"/>
    </source>
</evidence>
<dbReference type="EMBL" id="MCGG01000036">
    <property type="protein sequence ID" value="OEJ66275.1"/>
    <property type="molecule type" value="Genomic_DNA"/>
</dbReference>
<dbReference type="AlphaFoldDB" id="A0A1E5Q771"/>
<gene>
    <name evidence="1" type="ORF">BEN30_12885</name>
</gene>
<accession>A0A1E5Q771</accession>
<keyword evidence="2" id="KW-1185">Reference proteome</keyword>
<comment type="caution">
    <text evidence="1">The sequence shown here is derived from an EMBL/GenBank/DDBJ whole genome shotgun (WGS) entry which is preliminary data.</text>
</comment>
<evidence type="ECO:0000313" key="2">
    <source>
        <dbReference type="Proteomes" id="UP000095347"/>
    </source>
</evidence>
<dbReference type="InterPro" id="IPR023346">
    <property type="entry name" value="Lysozyme-like_dom_sf"/>
</dbReference>
<dbReference type="Proteomes" id="UP000095347">
    <property type="component" value="Unassembled WGS sequence"/>
</dbReference>
<proteinExistence type="predicted"/>
<organism evidence="1 2">
    <name type="scientific">Magnetovibrio blakemorei</name>
    <dbReference type="NCBI Taxonomy" id="28181"/>
    <lineage>
        <taxon>Bacteria</taxon>
        <taxon>Pseudomonadati</taxon>
        <taxon>Pseudomonadota</taxon>
        <taxon>Alphaproteobacteria</taxon>
        <taxon>Rhodospirillales</taxon>
        <taxon>Magnetovibrionaceae</taxon>
        <taxon>Magnetovibrio</taxon>
    </lineage>
</organism>
<reference evidence="2" key="1">
    <citation type="submission" date="2016-07" db="EMBL/GenBank/DDBJ databases">
        <authorList>
            <person name="Florea S."/>
            <person name="Webb J.S."/>
            <person name="Jaromczyk J."/>
            <person name="Schardl C.L."/>
        </authorList>
    </citation>
    <scope>NUCLEOTIDE SEQUENCE [LARGE SCALE GENOMIC DNA]</scope>
    <source>
        <strain evidence="2">MV-1</strain>
    </source>
</reference>
<dbReference type="STRING" id="28181.BEN30_12885"/>
<protein>
    <recommendedName>
        <fullName evidence="3">Transglycosylase SLT domain-containing protein</fullName>
    </recommendedName>
</protein>